<dbReference type="AlphaFoldDB" id="A0A2P2DEF0"/>
<keyword evidence="4" id="KW-0145">Chemotaxis</keyword>
<evidence type="ECO:0000256" key="3">
    <source>
        <dbReference type="ARBA" id="ARBA00022490"/>
    </source>
</evidence>
<dbReference type="Proteomes" id="UP000245206">
    <property type="component" value="Unassembled WGS sequence"/>
</dbReference>
<dbReference type="Gene3D" id="2.40.50.180">
    <property type="entry name" value="CheA-289, Domain 4"/>
    <property type="match status" value="1"/>
</dbReference>
<comment type="subcellular location">
    <subcellularLocation>
        <location evidence="1">Cytoplasm</location>
    </subcellularLocation>
</comment>
<evidence type="ECO:0000256" key="4">
    <source>
        <dbReference type="ARBA" id="ARBA00022500"/>
    </source>
</evidence>
<dbReference type="RefSeq" id="WP_108960010.1">
    <property type="nucleotide sequence ID" value="NZ_BFAZ01000009.1"/>
</dbReference>
<accession>A0A2P2DEF0</accession>
<protein>
    <recommendedName>
        <fullName evidence="2">Chemotaxis protein CheW</fullName>
    </recommendedName>
</protein>
<evidence type="ECO:0000259" key="5">
    <source>
        <dbReference type="PROSITE" id="PS50851"/>
    </source>
</evidence>
<comment type="caution">
    <text evidence="6">The sequence shown here is derived from an EMBL/GenBank/DDBJ whole genome shotgun (WGS) entry which is preliminary data.</text>
</comment>
<dbReference type="OrthoDB" id="9794382at2"/>
<evidence type="ECO:0000256" key="1">
    <source>
        <dbReference type="ARBA" id="ARBA00004496"/>
    </source>
</evidence>
<feature type="domain" description="CheW-like" evidence="5">
    <location>
        <begin position="24"/>
        <end position="164"/>
    </location>
</feature>
<dbReference type="GO" id="GO:0006935">
    <property type="term" value="P:chemotaxis"/>
    <property type="evidence" value="ECO:0007669"/>
    <property type="project" value="UniProtKB-KW"/>
</dbReference>
<dbReference type="GO" id="GO:0005829">
    <property type="term" value="C:cytosol"/>
    <property type="evidence" value="ECO:0007669"/>
    <property type="project" value="TreeGrafter"/>
</dbReference>
<dbReference type="GO" id="GO:0007165">
    <property type="term" value="P:signal transduction"/>
    <property type="evidence" value="ECO:0007669"/>
    <property type="project" value="InterPro"/>
</dbReference>
<dbReference type="FunFam" id="2.40.50.180:FF:000002">
    <property type="entry name" value="Chemotaxis protein CheW"/>
    <property type="match status" value="1"/>
</dbReference>
<dbReference type="EMBL" id="BFAZ01000009">
    <property type="protein sequence ID" value="GBF43004.1"/>
    <property type="molecule type" value="Genomic_DNA"/>
</dbReference>
<dbReference type="InterPro" id="IPR036061">
    <property type="entry name" value="CheW-like_dom_sf"/>
</dbReference>
<keyword evidence="3" id="KW-0963">Cytoplasm</keyword>
<dbReference type="SMART" id="SM00260">
    <property type="entry name" value="CheW"/>
    <property type="match status" value="1"/>
</dbReference>
<dbReference type="Pfam" id="PF01584">
    <property type="entry name" value="CheW"/>
    <property type="match status" value="1"/>
</dbReference>
<dbReference type="InterPro" id="IPR002545">
    <property type="entry name" value="CheW-lke_dom"/>
</dbReference>
<keyword evidence="7" id="KW-1185">Reference proteome</keyword>
<evidence type="ECO:0000256" key="2">
    <source>
        <dbReference type="ARBA" id="ARBA00021483"/>
    </source>
</evidence>
<dbReference type="PANTHER" id="PTHR22617">
    <property type="entry name" value="CHEMOTAXIS SENSOR HISTIDINE KINASE-RELATED"/>
    <property type="match status" value="1"/>
</dbReference>
<evidence type="ECO:0000313" key="6">
    <source>
        <dbReference type="EMBL" id="GBF43004.1"/>
    </source>
</evidence>
<dbReference type="PANTHER" id="PTHR22617:SF23">
    <property type="entry name" value="CHEMOTAXIS PROTEIN CHEW"/>
    <property type="match status" value="1"/>
</dbReference>
<gene>
    <name evidence="6" type="ORF">LPTSP2_23000</name>
</gene>
<sequence length="176" mass="20174">MNTSEFDSLTDDNDEFENEEDTLENRFLIFSLADRSYGIEIKYITEIVGMQNITEVPDMPTFIKGVINLRGKVIALIDVRDRFRMENVGYDDKTCIIILNFKNQLVGLIVDTVKEVIRINAQNIEEAPKFGESENNRFVQSIAKINEDVKVLLNIENLLKDEDKLALDNALAIKNQ</sequence>
<name>A0A2P2DEF0_9LEPT</name>
<reference evidence="7" key="1">
    <citation type="journal article" date="2019" name="Microbiol. Immunol.">
        <title>Molecular and phenotypic characterization of Leptospira johnsonii sp. nov., Leptospira ellinghausenii sp. nov. and Leptospira ryugenii sp. nov. isolated from soil and water in Japan.</title>
        <authorList>
            <person name="Masuzawa T."/>
            <person name="Saito M."/>
            <person name="Nakao R."/>
            <person name="Nikaido Y."/>
            <person name="Matsumoto M."/>
            <person name="Ogawa M."/>
            <person name="Yokoyama M."/>
            <person name="Hidaka Y."/>
            <person name="Tomita J."/>
            <person name="Sakakibara K."/>
            <person name="Suzuki K."/>
            <person name="Yasuda S."/>
            <person name="Sato H."/>
            <person name="Yamaguchi M."/>
            <person name="Yoshida S.I."/>
            <person name="Koizumi N."/>
            <person name="Kawamura Y."/>
        </authorList>
    </citation>
    <scope>NUCLEOTIDE SEQUENCE [LARGE SCALE GENOMIC DNA]</scope>
    <source>
        <strain evidence="7">E18</strain>
    </source>
</reference>
<evidence type="ECO:0000313" key="7">
    <source>
        <dbReference type="Proteomes" id="UP000245206"/>
    </source>
</evidence>
<dbReference type="Gene3D" id="2.30.30.40">
    <property type="entry name" value="SH3 Domains"/>
    <property type="match status" value="1"/>
</dbReference>
<proteinExistence type="predicted"/>
<organism evidence="6 7">
    <name type="scientific">Leptospira ellinghausenii</name>
    <dbReference type="NCBI Taxonomy" id="1917822"/>
    <lineage>
        <taxon>Bacteria</taxon>
        <taxon>Pseudomonadati</taxon>
        <taxon>Spirochaetota</taxon>
        <taxon>Spirochaetia</taxon>
        <taxon>Leptospirales</taxon>
        <taxon>Leptospiraceae</taxon>
        <taxon>Leptospira</taxon>
    </lineage>
</organism>
<dbReference type="SUPFAM" id="SSF50341">
    <property type="entry name" value="CheW-like"/>
    <property type="match status" value="1"/>
</dbReference>
<dbReference type="InterPro" id="IPR039315">
    <property type="entry name" value="CheW"/>
</dbReference>
<dbReference type="PROSITE" id="PS50851">
    <property type="entry name" value="CHEW"/>
    <property type="match status" value="1"/>
</dbReference>